<organism evidence="1 2">
    <name type="scientific">Mucilaginibacter pedocola</name>
    <dbReference type="NCBI Taxonomy" id="1792845"/>
    <lineage>
        <taxon>Bacteria</taxon>
        <taxon>Pseudomonadati</taxon>
        <taxon>Bacteroidota</taxon>
        <taxon>Sphingobacteriia</taxon>
        <taxon>Sphingobacteriales</taxon>
        <taxon>Sphingobacteriaceae</taxon>
        <taxon>Mucilaginibacter</taxon>
    </lineage>
</organism>
<protein>
    <submittedName>
        <fullName evidence="1">Uncharacterized protein</fullName>
    </submittedName>
</protein>
<gene>
    <name evidence="1" type="ORF">BC343_02110</name>
</gene>
<evidence type="ECO:0000313" key="2">
    <source>
        <dbReference type="Proteomes" id="UP000189739"/>
    </source>
</evidence>
<dbReference type="Proteomes" id="UP000189739">
    <property type="component" value="Unassembled WGS sequence"/>
</dbReference>
<sequence>MTVLITAAASAGAHKLKNKLNAWQILLGDHADLPDFMVKNMGLLKLPNPSSASYQHEMLTLCLDRGIEAVYALNTQEFEQLRQSELLFKEYNIDIIDGQTQL</sequence>
<dbReference type="RefSeq" id="WP_078346063.1">
    <property type="nucleotide sequence ID" value="NZ_MBTF01000001.1"/>
</dbReference>
<dbReference type="Gene3D" id="3.40.50.20">
    <property type="match status" value="1"/>
</dbReference>
<dbReference type="EMBL" id="MBTF01000001">
    <property type="protein sequence ID" value="OOQ61880.1"/>
    <property type="molecule type" value="Genomic_DNA"/>
</dbReference>
<name>A0A1S9PLN9_9SPHI</name>
<dbReference type="OrthoDB" id="707775at2"/>
<evidence type="ECO:0000313" key="1">
    <source>
        <dbReference type="EMBL" id="OOQ61880.1"/>
    </source>
</evidence>
<dbReference type="AlphaFoldDB" id="A0A1S9PLN9"/>
<keyword evidence="2" id="KW-1185">Reference proteome</keyword>
<dbReference type="STRING" id="1792845.BC343_02110"/>
<accession>A0A1S9PLN9</accession>
<proteinExistence type="predicted"/>
<comment type="caution">
    <text evidence="1">The sequence shown here is derived from an EMBL/GenBank/DDBJ whole genome shotgun (WGS) entry which is preliminary data.</text>
</comment>
<reference evidence="1 2" key="1">
    <citation type="submission" date="2016-07" db="EMBL/GenBank/DDBJ databases">
        <title>Genomic analysis of zinc-resistant bacterium Mucilaginibacter pedocola TBZ30.</title>
        <authorList>
            <person name="Huang J."/>
            <person name="Tang J."/>
        </authorList>
    </citation>
    <scope>NUCLEOTIDE SEQUENCE [LARGE SCALE GENOMIC DNA]</scope>
    <source>
        <strain evidence="1 2">TBZ30</strain>
    </source>
</reference>